<evidence type="ECO:0000256" key="2">
    <source>
        <dbReference type="ARBA" id="ARBA00022475"/>
    </source>
</evidence>
<comment type="caution">
    <text evidence="9">The sequence shown here is derived from an EMBL/GenBank/DDBJ whole genome shotgun (WGS) entry which is preliminary data.</text>
</comment>
<feature type="compositionally biased region" description="Basic and acidic residues" evidence="8">
    <location>
        <begin position="382"/>
        <end position="393"/>
    </location>
</feature>
<keyword evidence="6" id="KW-0449">Lipoprotein</keyword>
<proteinExistence type="predicted"/>
<feature type="region of interest" description="Disordered" evidence="8">
    <location>
        <begin position="249"/>
        <end position="271"/>
    </location>
</feature>
<sequence>MAEAELHKERLQALAEKRKRQSEIEDKRQQLDDLVLQLQHLKSKAMRERWLLQGTPASTQDAEDSQRRQVEQDELHVKQLEDAVHRLECEISLLENEESQISAKEQVLRERLRETEKSIEDLQKSLQSQDGDAVNYVRSQIPGLPELNSTPSATAVGNEQVPRKPALYAMEISVEKDKKTGGTRILSASPVSPDEVNQHQRGVKVYDDGRKVIYEVRSGGSTTLENGVHPWSPTDVDELMQRVGQAHRRSGNAGKVMVTPGEPDVPPPGHQETKLEIVEQEEERVRNMAPPPIPTEVMNAPEATMEKPVTMIFMGYHSVQDEEETKKLLGFDGTIKAEIILIDEDDEKSLREKTVTDISTVDGNAADLVSGRPLSDSTELSSEGKDESADTKELPAIAGCGLVGPSSSTENGVLPGNHAAQVRLGLLHT</sequence>
<dbReference type="Proteomes" id="UP001591681">
    <property type="component" value="Unassembled WGS sequence"/>
</dbReference>
<evidence type="ECO:0000256" key="4">
    <source>
        <dbReference type="ARBA" id="ARBA00023054"/>
    </source>
</evidence>
<feature type="region of interest" description="Disordered" evidence="8">
    <location>
        <begin position="366"/>
        <end position="393"/>
    </location>
</feature>
<reference evidence="9 10" key="1">
    <citation type="submission" date="2024-09" db="EMBL/GenBank/DDBJ databases">
        <title>A chromosome-level genome assembly of Gray's grenadier anchovy, Coilia grayii.</title>
        <authorList>
            <person name="Fu Z."/>
        </authorList>
    </citation>
    <scope>NUCLEOTIDE SEQUENCE [LARGE SCALE GENOMIC DNA]</scope>
    <source>
        <strain evidence="9">G4</strain>
        <tissue evidence="9">Muscle</tissue>
    </source>
</reference>
<comment type="subcellular location">
    <subcellularLocation>
        <location evidence="1">Cell membrane</location>
        <topology evidence="1">Lipid-anchor</topology>
        <orientation evidence="1">Cytoplasmic side</orientation>
    </subcellularLocation>
</comment>
<evidence type="ECO:0000256" key="7">
    <source>
        <dbReference type="SAM" id="Coils"/>
    </source>
</evidence>
<dbReference type="PANTHER" id="PTHR10498">
    <property type="entry name" value="PARALEMMIN-RELATED"/>
    <property type="match status" value="1"/>
</dbReference>
<keyword evidence="10" id="KW-1185">Reference proteome</keyword>
<keyword evidence="2" id="KW-1003">Cell membrane</keyword>
<evidence type="ECO:0000313" key="10">
    <source>
        <dbReference type="Proteomes" id="UP001591681"/>
    </source>
</evidence>
<evidence type="ECO:0000256" key="5">
    <source>
        <dbReference type="ARBA" id="ARBA00023136"/>
    </source>
</evidence>
<protein>
    <recommendedName>
        <fullName evidence="11">Paralemmin-2</fullName>
    </recommendedName>
</protein>
<dbReference type="InterPro" id="IPR004965">
    <property type="entry name" value="Paralemmin"/>
</dbReference>
<evidence type="ECO:0000256" key="3">
    <source>
        <dbReference type="ARBA" id="ARBA00022553"/>
    </source>
</evidence>
<feature type="coiled-coil region" evidence="7">
    <location>
        <begin position="70"/>
        <end position="132"/>
    </location>
</feature>
<evidence type="ECO:0008006" key="11">
    <source>
        <dbReference type="Google" id="ProtNLM"/>
    </source>
</evidence>
<evidence type="ECO:0000256" key="6">
    <source>
        <dbReference type="ARBA" id="ARBA00023288"/>
    </source>
</evidence>
<keyword evidence="3" id="KW-0597">Phosphoprotein</keyword>
<evidence type="ECO:0000313" key="9">
    <source>
        <dbReference type="EMBL" id="KAL2099929.1"/>
    </source>
</evidence>
<dbReference type="GO" id="GO:0005886">
    <property type="term" value="C:plasma membrane"/>
    <property type="evidence" value="ECO:0007669"/>
    <property type="project" value="UniProtKB-SubCell"/>
</dbReference>
<dbReference type="EMBL" id="JBHFQA010000004">
    <property type="protein sequence ID" value="KAL2099929.1"/>
    <property type="molecule type" value="Genomic_DNA"/>
</dbReference>
<evidence type="ECO:0000256" key="8">
    <source>
        <dbReference type="SAM" id="MobiDB-lite"/>
    </source>
</evidence>
<name>A0ABD1KL71_9TELE</name>
<keyword evidence="5" id="KW-0472">Membrane</keyword>
<evidence type="ECO:0000256" key="1">
    <source>
        <dbReference type="ARBA" id="ARBA00004342"/>
    </source>
</evidence>
<gene>
    <name evidence="9" type="ORF">ACEWY4_004323</name>
</gene>
<keyword evidence="4 7" id="KW-0175">Coiled coil</keyword>
<dbReference type="AlphaFoldDB" id="A0ABD1KL71"/>
<dbReference type="PANTHER" id="PTHR10498:SF10">
    <property type="entry name" value="PALM2 AND AKAP2 FUSION-RELATED"/>
    <property type="match status" value="1"/>
</dbReference>
<dbReference type="Pfam" id="PF03285">
    <property type="entry name" value="Paralemmin"/>
    <property type="match status" value="1"/>
</dbReference>
<accession>A0ABD1KL71</accession>
<organism evidence="9 10">
    <name type="scientific">Coilia grayii</name>
    <name type="common">Gray's grenadier anchovy</name>
    <dbReference type="NCBI Taxonomy" id="363190"/>
    <lineage>
        <taxon>Eukaryota</taxon>
        <taxon>Metazoa</taxon>
        <taxon>Chordata</taxon>
        <taxon>Craniata</taxon>
        <taxon>Vertebrata</taxon>
        <taxon>Euteleostomi</taxon>
        <taxon>Actinopterygii</taxon>
        <taxon>Neopterygii</taxon>
        <taxon>Teleostei</taxon>
        <taxon>Clupei</taxon>
        <taxon>Clupeiformes</taxon>
        <taxon>Clupeoidei</taxon>
        <taxon>Engraulidae</taxon>
        <taxon>Coilinae</taxon>
        <taxon>Coilia</taxon>
    </lineage>
</organism>
<feature type="coiled-coil region" evidence="7">
    <location>
        <begin position="1"/>
        <end position="44"/>
    </location>
</feature>